<name>A0A8R1W9B0_ACYPI</name>
<dbReference type="GeneID" id="100574109"/>
<dbReference type="AlphaFoldDB" id="A0A8R1W9B0"/>
<dbReference type="OrthoDB" id="6613392at2759"/>
<proteinExistence type="predicted"/>
<dbReference type="EnsemblMetazoa" id="XM_003240135.4">
    <property type="protein sequence ID" value="XP_003240183.1"/>
    <property type="gene ID" value="LOC100574109"/>
</dbReference>
<protein>
    <submittedName>
        <fullName evidence="2">Uncharacterized protein</fullName>
    </submittedName>
</protein>
<reference evidence="2" key="2">
    <citation type="submission" date="2022-06" db="UniProtKB">
        <authorList>
            <consortium name="EnsemblMetazoa"/>
        </authorList>
    </citation>
    <scope>IDENTIFICATION</scope>
</reference>
<organism evidence="2 3">
    <name type="scientific">Acyrthosiphon pisum</name>
    <name type="common">Pea aphid</name>
    <dbReference type="NCBI Taxonomy" id="7029"/>
    <lineage>
        <taxon>Eukaryota</taxon>
        <taxon>Metazoa</taxon>
        <taxon>Ecdysozoa</taxon>
        <taxon>Arthropoda</taxon>
        <taxon>Hexapoda</taxon>
        <taxon>Insecta</taxon>
        <taxon>Pterygota</taxon>
        <taxon>Neoptera</taxon>
        <taxon>Paraneoptera</taxon>
        <taxon>Hemiptera</taxon>
        <taxon>Sternorrhyncha</taxon>
        <taxon>Aphidomorpha</taxon>
        <taxon>Aphidoidea</taxon>
        <taxon>Aphididae</taxon>
        <taxon>Macrosiphini</taxon>
        <taxon>Acyrthosiphon</taxon>
    </lineage>
</organism>
<keyword evidence="1" id="KW-0732">Signal</keyword>
<evidence type="ECO:0000256" key="1">
    <source>
        <dbReference type="SAM" id="SignalP"/>
    </source>
</evidence>
<sequence>MNSLITAVAVLAATVTFSVVEATPVNSYRNPSPTCGTVEPFCGTVDQDSDEGCTCSGSWQPRCCCPNPQNCPHPRRYNLQSCRPQQPTTCSLPSCPAPPIATTPMPYQTIQYSPWSSTSCPDLPCSAPRPCPCHCNAPVAVPAGPLSCAPQQLPCPSCAPQQQSSCPCAEPPLSVNFPSNFANEYVSSSTPCLSPPQRPMLPKFIPVALKPLSLNIHRPSALCRPGLGVYGGPAPSLFPSLGCDTPSPYEFYNYK</sequence>
<evidence type="ECO:0000313" key="3">
    <source>
        <dbReference type="Proteomes" id="UP000007819"/>
    </source>
</evidence>
<feature type="signal peptide" evidence="1">
    <location>
        <begin position="1"/>
        <end position="22"/>
    </location>
</feature>
<accession>A0A8R1W9B0</accession>
<evidence type="ECO:0000313" key="2">
    <source>
        <dbReference type="EnsemblMetazoa" id="XP_003240183.1"/>
    </source>
</evidence>
<dbReference type="RefSeq" id="XP_003240183.1">
    <property type="nucleotide sequence ID" value="XM_003240135.3"/>
</dbReference>
<keyword evidence="3" id="KW-1185">Reference proteome</keyword>
<dbReference type="Proteomes" id="UP000007819">
    <property type="component" value="Chromosome A1"/>
</dbReference>
<reference evidence="3" key="1">
    <citation type="submission" date="2010-06" db="EMBL/GenBank/DDBJ databases">
        <authorList>
            <person name="Jiang H."/>
            <person name="Abraham K."/>
            <person name="Ali S."/>
            <person name="Alsbrooks S.L."/>
            <person name="Anim B.N."/>
            <person name="Anosike U.S."/>
            <person name="Attaway T."/>
            <person name="Bandaranaike D.P."/>
            <person name="Battles P.K."/>
            <person name="Bell S.N."/>
            <person name="Bell A.V."/>
            <person name="Beltran B."/>
            <person name="Bickham C."/>
            <person name="Bustamante Y."/>
            <person name="Caleb T."/>
            <person name="Canada A."/>
            <person name="Cardenas V."/>
            <person name="Carter K."/>
            <person name="Chacko J."/>
            <person name="Chandrabose M.N."/>
            <person name="Chavez D."/>
            <person name="Chavez A."/>
            <person name="Chen L."/>
            <person name="Chu H.-S."/>
            <person name="Claassen K.J."/>
            <person name="Cockrell R."/>
            <person name="Collins M."/>
            <person name="Cooper J.A."/>
            <person name="Cree A."/>
            <person name="Curry S.M."/>
            <person name="Da Y."/>
            <person name="Dao M.D."/>
            <person name="Das B."/>
            <person name="Davila M.-L."/>
            <person name="Davy-Carroll L."/>
            <person name="Denson S."/>
            <person name="Dinh H."/>
            <person name="Ebong V.E."/>
            <person name="Edwards J.R."/>
            <person name="Egan A."/>
            <person name="El-Daye J."/>
            <person name="Escobedo L."/>
            <person name="Fernandez S."/>
            <person name="Fernando P.R."/>
            <person name="Flagg N."/>
            <person name="Forbes L.D."/>
            <person name="Fowler R.G."/>
            <person name="Fu Q."/>
            <person name="Gabisi R.A."/>
            <person name="Ganer J."/>
            <person name="Garbino Pronczuk A."/>
            <person name="Garcia R.M."/>
            <person name="Garner T."/>
            <person name="Garrett T.E."/>
            <person name="Gonzalez D.A."/>
            <person name="Hamid H."/>
            <person name="Hawkins E.S."/>
            <person name="Hirani K."/>
            <person name="Hogues M.E."/>
            <person name="Hollins B."/>
            <person name="Hsiao C.-H."/>
            <person name="Jabil R."/>
            <person name="James M.L."/>
            <person name="Jhangiani S.N."/>
            <person name="Johnson B."/>
            <person name="Johnson Q."/>
            <person name="Joshi V."/>
            <person name="Kalu J.B."/>
            <person name="Kam C."/>
            <person name="Kashfia A."/>
            <person name="Keebler J."/>
            <person name="Kisamo H."/>
            <person name="Kovar C.L."/>
            <person name="Lago L.A."/>
            <person name="Lai C.-Y."/>
            <person name="Laidlaw J."/>
            <person name="Lara F."/>
            <person name="Le T.-K."/>
            <person name="Lee S.L."/>
            <person name="Legall F.H."/>
            <person name="Lemon S.J."/>
            <person name="Lewis L.R."/>
            <person name="Li B."/>
            <person name="Liu Y."/>
            <person name="Liu Y.-S."/>
            <person name="Lopez J."/>
            <person name="Lozado R.J."/>
            <person name="Lu J."/>
            <person name="Madu R.C."/>
            <person name="Maheshwari M."/>
            <person name="Maheshwari R."/>
            <person name="Malloy K."/>
            <person name="Martinez E."/>
            <person name="Mathew T."/>
            <person name="Mercado I.C."/>
            <person name="Mercado C."/>
            <person name="Meyer B."/>
            <person name="Montgomery K."/>
            <person name="Morgan M.B."/>
            <person name="Munidasa M."/>
            <person name="Nazareth L.V."/>
            <person name="Nelson J."/>
            <person name="Ng B.M."/>
            <person name="Nguyen N.B."/>
            <person name="Nguyen P.Q."/>
            <person name="Nguyen T."/>
            <person name="Obregon M."/>
            <person name="Okwuonu G.O."/>
            <person name="Onwere C.G."/>
            <person name="Orozco G."/>
            <person name="Parra A."/>
            <person name="Patel S."/>
            <person name="Patil S."/>
            <person name="Perez A."/>
            <person name="Perez Y."/>
            <person name="Pham C."/>
            <person name="Primus E.L."/>
            <person name="Pu L.-L."/>
            <person name="Puazo M."/>
            <person name="Qin X."/>
            <person name="Quiroz J.B."/>
            <person name="Reese J."/>
            <person name="Richards S."/>
            <person name="Rives C.M."/>
            <person name="Robberts R."/>
            <person name="Ruiz S.J."/>
            <person name="Ruiz M.J."/>
            <person name="Santibanez J."/>
            <person name="Schneider B.W."/>
            <person name="Sisson I."/>
            <person name="Smith M."/>
            <person name="Sodergren E."/>
            <person name="Song X.-Z."/>
            <person name="Song B.B."/>
            <person name="Summersgill H."/>
            <person name="Thelus R."/>
            <person name="Thornton R.D."/>
            <person name="Trejos Z.Y."/>
            <person name="Usmani K."/>
            <person name="Vattathil S."/>
            <person name="Villasana D."/>
            <person name="Walker D.L."/>
            <person name="Wang S."/>
            <person name="Wang K."/>
            <person name="White C.S."/>
            <person name="Williams A.C."/>
            <person name="Williamson J."/>
            <person name="Wilson K."/>
            <person name="Woghiren I.O."/>
            <person name="Woodworth J.R."/>
            <person name="Worley K.C."/>
            <person name="Wright R.A."/>
            <person name="Wu W."/>
            <person name="Young L."/>
            <person name="Zhang L."/>
            <person name="Zhang J."/>
            <person name="Zhu Y."/>
            <person name="Muzny D.M."/>
            <person name="Weinstock G."/>
            <person name="Gibbs R.A."/>
        </authorList>
    </citation>
    <scope>NUCLEOTIDE SEQUENCE [LARGE SCALE GENOMIC DNA]</scope>
    <source>
        <strain evidence="3">LSR1</strain>
    </source>
</reference>
<feature type="chain" id="PRO_5035892101" evidence="1">
    <location>
        <begin position="23"/>
        <end position="255"/>
    </location>
</feature>
<dbReference type="KEGG" id="api:100574109"/>